<feature type="region of interest" description="Disordered" evidence="1">
    <location>
        <begin position="25"/>
        <end position="44"/>
    </location>
</feature>
<dbReference type="EMBL" id="BMAW01096998">
    <property type="protein sequence ID" value="GFS77380.1"/>
    <property type="molecule type" value="Genomic_DNA"/>
</dbReference>
<comment type="caution">
    <text evidence="2">The sequence shown here is derived from an EMBL/GenBank/DDBJ whole genome shotgun (WGS) entry which is preliminary data.</text>
</comment>
<feature type="non-terminal residue" evidence="2">
    <location>
        <position position="1"/>
    </location>
</feature>
<accession>A0A8X6MTM5</accession>
<evidence type="ECO:0000313" key="2">
    <source>
        <dbReference type="EMBL" id="GFS77380.1"/>
    </source>
</evidence>
<organism evidence="2 3">
    <name type="scientific">Nephila pilipes</name>
    <name type="common">Giant wood spider</name>
    <name type="synonym">Nephila maculata</name>
    <dbReference type="NCBI Taxonomy" id="299642"/>
    <lineage>
        <taxon>Eukaryota</taxon>
        <taxon>Metazoa</taxon>
        <taxon>Ecdysozoa</taxon>
        <taxon>Arthropoda</taxon>
        <taxon>Chelicerata</taxon>
        <taxon>Arachnida</taxon>
        <taxon>Araneae</taxon>
        <taxon>Araneomorphae</taxon>
        <taxon>Entelegynae</taxon>
        <taxon>Araneoidea</taxon>
        <taxon>Nephilidae</taxon>
        <taxon>Nephila</taxon>
    </lineage>
</organism>
<evidence type="ECO:0000256" key="1">
    <source>
        <dbReference type="SAM" id="MobiDB-lite"/>
    </source>
</evidence>
<sequence length="44" mass="4649">PEEITIISWPTAVPFNCANAIDCSPSVSAATPAPRRKRSAGRIP</sequence>
<gene>
    <name evidence="2" type="ORF">NPIL_59121</name>
</gene>
<feature type="compositionally biased region" description="Basic residues" evidence="1">
    <location>
        <begin position="34"/>
        <end position="44"/>
    </location>
</feature>
<name>A0A8X6MTM5_NEPPI</name>
<dbReference type="AlphaFoldDB" id="A0A8X6MTM5"/>
<proteinExistence type="predicted"/>
<keyword evidence="3" id="KW-1185">Reference proteome</keyword>
<reference evidence="2" key="1">
    <citation type="submission" date="2020-08" db="EMBL/GenBank/DDBJ databases">
        <title>Multicomponent nature underlies the extraordinary mechanical properties of spider dragline silk.</title>
        <authorList>
            <person name="Kono N."/>
            <person name="Nakamura H."/>
            <person name="Mori M."/>
            <person name="Yoshida Y."/>
            <person name="Ohtoshi R."/>
            <person name="Malay A.D."/>
            <person name="Moran D.A.P."/>
            <person name="Tomita M."/>
            <person name="Numata K."/>
            <person name="Arakawa K."/>
        </authorList>
    </citation>
    <scope>NUCLEOTIDE SEQUENCE</scope>
</reference>
<evidence type="ECO:0000313" key="3">
    <source>
        <dbReference type="Proteomes" id="UP000887013"/>
    </source>
</evidence>
<protein>
    <submittedName>
        <fullName evidence="2">Uncharacterized protein</fullName>
    </submittedName>
</protein>
<dbReference type="Proteomes" id="UP000887013">
    <property type="component" value="Unassembled WGS sequence"/>
</dbReference>